<reference evidence="2" key="1">
    <citation type="submission" date="2013-06" db="EMBL/GenBank/DDBJ databases">
        <authorList>
            <person name="Zhao Q."/>
        </authorList>
    </citation>
    <scope>NUCLEOTIDE SEQUENCE</scope>
    <source>
        <strain evidence="2">cv. W1943</strain>
    </source>
</reference>
<name>A0A0E0PM03_ORYRU</name>
<keyword evidence="2" id="KW-1185">Reference proteome</keyword>
<dbReference type="Gramene" id="ORUFI05G16250.1">
    <property type="protein sequence ID" value="ORUFI05G16250.1"/>
    <property type="gene ID" value="ORUFI05G16250"/>
</dbReference>
<dbReference type="AlphaFoldDB" id="A0A0E0PM03"/>
<sequence>MVVAGEQWPAAVQAKALLRSSLPDAGQHLKQQGGVNSNNQRLLHVSDNARTSKSYICTSFSMWLAMILHLHIILHVASHERIGWSTPVIEMMDGCYYAKSSSSTTSFHDSIVDYCSPPGMASYDVEAFMRVNLLLLNEPMWEAGSK</sequence>
<proteinExistence type="predicted"/>
<dbReference type="HOGENOM" id="CLU_120192_4_1_1"/>
<dbReference type="EnsemblPlants" id="ORUFI05G16250.1">
    <property type="protein sequence ID" value="ORUFI05G16250.1"/>
    <property type="gene ID" value="ORUFI05G16250"/>
</dbReference>
<reference evidence="1" key="2">
    <citation type="submission" date="2015-06" db="UniProtKB">
        <authorList>
            <consortium name="EnsemblPlants"/>
        </authorList>
    </citation>
    <scope>IDENTIFICATION</scope>
</reference>
<dbReference type="Proteomes" id="UP000008022">
    <property type="component" value="Unassembled WGS sequence"/>
</dbReference>
<accession>A0A0E0PM03</accession>
<evidence type="ECO:0000313" key="2">
    <source>
        <dbReference type="Proteomes" id="UP000008022"/>
    </source>
</evidence>
<protein>
    <submittedName>
        <fullName evidence="1">Uncharacterized protein</fullName>
    </submittedName>
</protein>
<organism evidence="1 2">
    <name type="scientific">Oryza rufipogon</name>
    <name type="common">Brownbeard rice</name>
    <name type="synonym">Asian wild rice</name>
    <dbReference type="NCBI Taxonomy" id="4529"/>
    <lineage>
        <taxon>Eukaryota</taxon>
        <taxon>Viridiplantae</taxon>
        <taxon>Streptophyta</taxon>
        <taxon>Embryophyta</taxon>
        <taxon>Tracheophyta</taxon>
        <taxon>Spermatophyta</taxon>
        <taxon>Magnoliopsida</taxon>
        <taxon>Liliopsida</taxon>
        <taxon>Poales</taxon>
        <taxon>Poaceae</taxon>
        <taxon>BOP clade</taxon>
        <taxon>Oryzoideae</taxon>
        <taxon>Oryzeae</taxon>
        <taxon>Oryzinae</taxon>
        <taxon>Oryza</taxon>
    </lineage>
</organism>
<evidence type="ECO:0000313" key="1">
    <source>
        <dbReference type="EnsemblPlants" id="ORUFI05G16250.1"/>
    </source>
</evidence>